<dbReference type="PANTHER" id="PTHR34185">
    <property type="entry name" value="DIADENYLATE CYCLASE"/>
    <property type="match status" value="1"/>
</dbReference>
<keyword evidence="3 10" id="KW-0808">Transferase</keyword>
<comment type="caution">
    <text evidence="10">Lacks conserved residue(s) required for the propagation of feature annotation.</text>
</comment>
<dbReference type="InterPro" id="IPR036888">
    <property type="entry name" value="DNA_integrity_DisA_N_sf"/>
</dbReference>
<comment type="catalytic activity">
    <reaction evidence="1 10">
        <text>2 ATP = 3',3'-c-di-AMP + 2 diphosphate</text>
        <dbReference type="Rhea" id="RHEA:35655"/>
        <dbReference type="ChEBI" id="CHEBI:30616"/>
        <dbReference type="ChEBI" id="CHEBI:33019"/>
        <dbReference type="ChEBI" id="CHEBI:71500"/>
        <dbReference type="EC" id="2.7.7.85"/>
    </reaction>
</comment>
<keyword evidence="9 10" id="KW-0472">Membrane</keyword>
<keyword evidence="4 10" id="KW-0812">Transmembrane</keyword>
<evidence type="ECO:0000256" key="9">
    <source>
        <dbReference type="ARBA" id="ARBA00023136"/>
    </source>
</evidence>
<feature type="transmembrane region" description="Helical" evidence="10">
    <location>
        <begin position="40"/>
        <end position="58"/>
    </location>
</feature>
<proteinExistence type="inferred from homology"/>
<feature type="transmembrane region" description="Helical" evidence="10">
    <location>
        <begin position="15"/>
        <end position="33"/>
    </location>
</feature>
<sequence>MLEAIGSFVGQHWRTPLEIGILAVVLYYIYIYLRGTHGARILIGLALIFLTLTFISQVFNLEVIGWIIRSLSVFLAIALVVIFQPELRRALTDLGSHPFFTSAFEKRETIEDITDTVFELSSKGFGALLAVEREIGLQPFTETGVQIDADYSKELVLTIFQPKTVLHDGGMVVRNDRVVAAACIFPLTQREDLDRNLGLRHRAALGLSEQSDSVAIVVSEETGQVSICHSGLLERNLSVDKFRRRLSQLLLHDDDQRSNPEKLETQAHVRPARDRSVVSDPAERPENPLAS</sequence>
<dbReference type="InterPro" id="IPR045585">
    <property type="entry name" value="CdaA_N"/>
</dbReference>
<dbReference type="InterPro" id="IPR050338">
    <property type="entry name" value="DisA"/>
</dbReference>
<dbReference type="GO" id="GO:0004016">
    <property type="term" value="F:adenylate cyclase activity"/>
    <property type="evidence" value="ECO:0007669"/>
    <property type="project" value="UniProtKB-UniRule"/>
</dbReference>
<dbReference type="GO" id="GO:0106408">
    <property type="term" value="F:diadenylate cyclase activity"/>
    <property type="evidence" value="ECO:0007669"/>
    <property type="project" value="UniProtKB-EC"/>
</dbReference>
<dbReference type="HAMAP" id="MF_01499">
    <property type="entry name" value="DacA"/>
    <property type="match status" value="1"/>
</dbReference>
<keyword evidence="6 10" id="KW-0547">Nucleotide-binding</keyword>
<dbReference type="RefSeq" id="WP_075077623.1">
    <property type="nucleotide sequence ID" value="NZ_BDCO01000002.1"/>
</dbReference>
<dbReference type="GO" id="GO:0005524">
    <property type="term" value="F:ATP binding"/>
    <property type="evidence" value="ECO:0007669"/>
    <property type="project" value="UniProtKB-UniRule"/>
</dbReference>
<evidence type="ECO:0000256" key="2">
    <source>
        <dbReference type="ARBA" id="ARBA00022475"/>
    </source>
</evidence>
<evidence type="ECO:0000313" key="13">
    <source>
        <dbReference type="EMBL" id="GAT31738.1"/>
    </source>
</evidence>
<keyword evidence="14" id="KW-1185">Reference proteome</keyword>
<evidence type="ECO:0000256" key="1">
    <source>
        <dbReference type="ARBA" id="ARBA00000877"/>
    </source>
</evidence>
<dbReference type="PIRSF" id="PIRSF004793">
    <property type="entry name" value="UCP004793"/>
    <property type="match status" value="1"/>
</dbReference>
<comment type="caution">
    <text evidence="13">The sequence shown here is derived from an EMBL/GenBank/DDBJ whole genome shotgun (WGS) entry which is preliminary data.</text>
</comment>
<keyword evidence="2 10" id="KW-1003">Cell membrane</keyword>
<evidence type="ECO:0000256" key="11">
    <source>
        <dbReference type="SAM" id="MobiDB-lite"/>
    </source>
</evidence>
<feature type="transmembrane region" description="Helical" evidence="10">
    <location>
        <begin position="64"/>
        <end position="83"/>
    </location>
</feature>
<evidence type="ECO:0000256" key="4">
    <source>
        <dbReference type="ARBA" id="ARBA00022692"/>
    </source>
</evidence>
<comment type="function">
    <text evidence="10">Catalyzes the condensation of 2 ATP molecules into cyclic di-AMP (c-di-AMP), a second messenger used to regulate differing processes in different bacteria.</text>
</comment>
<dbReference type="PROSITE" id="PS51794">
    <property type="entry name" value="DAC"/>
    <property type="match status" value="1"/>
</dbReference>
<dbReference type="Pfam" id="PF02457">
    <property type="entry name" value="DAC"/>
    <property type="match status" value="1"/>
</dbReference>
<dbReference type="Pfam" id="PF19293">
    <property type="entry name" value="CdaA_N"/>
    <property type="match status" value="1"/>
</dbReference>
<dbReference type="Gene3D" id="3.40.1700.10">
    <property type="entry name" value="DNA integrity scanning protein, DisA, N-terminal domain"/>
    <property type="match status" value="1"/>
</dbReference>
<feature type="region of interest" description="Disordered" evidence="11">
    <location>
        <begin position="256"/>
        <end position="291"/>
    </location>
</feature>
<keyword evidence="8 10" id="KW-1133">Transmembrane helix</keyword>
<evidence type="ECO:0000259" key="12">
    <source>
        <dbReference type="PROSITE" id="PS51794"/>
    </source>
</evidence>
<reference evidence="14" key="1">
    <citation type="journal article" date="2017" name="Genome Announc.">
        <title>Draft Genome Sequence of Terrimicrobium sacchariphilum NM-5T, a Facultative Anaerobic Soil Bacterium of the Class Spartobacteria.</title>
        <authorList>
            <person name="Qiu Y.L."/>
            <person name="Tourlousse D.M."/>
            <person name="Matsuura N."/>
            <person name="Ohashi A."/>
            <person name="Sekiguchi Y."/>
        </authorList>
    </citation>
    <scope>NUCLEOTIDE SEQUENCE [LARGE SCALE GENOMIC DNA]</scope>
    <source>
        <strain evidence="14">NM-5</strain>
    </source>
</reference>
<dbReference type="Proteomes" id="UP000076023">
    <property type="component" value="Unassembled WGS sequence"/>
</dbReference>
<dbReference type="GO" id="GO:0006171">
    <property type="term" value="P:cAMP biosynthetic process"/>
    <property type="evidence" value="ECO:0007669"/>
    <property type="project" value="InterPro"/>
</dbReference>
<accession>A0A146G4H8</accession>
<dbReference type="InterPro" id="IPR014046">
    <property type="entry name" value="C-di-AMP_synthase"/>
</dbReference>
<comment type="similarity">
    <text evidence="10">Belongs to the adenylate cyclase family. DacA/CdaA subfamily.</text>
</comment>
<feature type="domain" description="DAC" evidence="12">
    <location>
        <begin position="84"/>
        <end position="239"/>
    </location>
</feature>
<name>A0A146G4H8_TERSA</name>
<evidence type="ECO:0000256" key="10">
    <source>
        <dbReference type="HAMAP-Rule" id="MF_01499"/>
    </source>
</evidence>
<gene>
    <name evidence="10" type="primary">dacA</name>
    <name evidence="13" type="ORF">TSACC_2132</name>
</gene>
<dbReference type="FunFam" id="3.40.1700.10:FF:000002">
    <property type="entry name" value="Diadenylate cyclase"/>
    <property type="match status" value="1"/>
</dbReference>
<dbReference type="EC" id="2.7.7.85" evidence="10"/>
<dbReference type="NCBIfam" id="TIGR00159">
    <property type="entry name" value="diadenylate cyclase CdaA"/>
    <property type="match status" value="1"/>
</dbReference>
<dbReference type="InParanoid" id="A0A146G4H8"/>
<evidence type="ECO:0000256" key="3">
    <source>
        <dbReference type="ARBA" id="ARBA00022679"/>
    </source>
</evidence>
<organism evidence="13 14">
    <name type="scientific">Terrimicrobium sacchariphilum</name>
    <dbReference type="NCBI Taxonomy" id="690879"/>
    <lineage>
        <taxon>Bacteria</taxon>
        <taxon>Pseudomonadati</taxon>
        <taxon>Verrucomicrobiota</taxon>
        <taxon>Terrimicrobiia</taxon>
        <taxon>Terrimicrobiales</taxon>
        <taxon>Terrimicrobiaceae</taxon>
        <taxon>Terrimicrobium</taxon>
    </lineage>
</organism>
<dbReference type="OrthoDB" id="9807385at2"/>
<evidence type="ECO:0000256" key="8">
    <source>
        <dbReference type="ARBA" id="ARBA00022989"/>
    </source>
</evidence>
<evidence type="ECO:0000256" key="6">
    <source>
        <dbReference type="ARBA" id="ARBA00022741"/>
    </source>
</evidence>
<evidence type="ECO:0000256" key="5">
    <source>
        <dbReference type="ARBA" id="ARBA00022695"/>
    </source>
</evidence>
<dbReference type="SUPFAM" id="SSF143597">
    <property type="entry name" value="YojJ-like"/>
    <property type="match status" value="1"/>
</dbReference>
<dbReference type="AlphaFoldDB" id="A0A146G4H8"/>
<evidence type="ECO:0000313" key="14">
    <source>
        <dbReference type="Proteomes" id="UP000076023"/>
    </source>
</evidence>
<dbReference type="InterPro" id="IPR003390">
    <property type="entry name" value="DNA_integrity_scan_DisA_N"/>
</dbReference>
<evidence type="ECO:0000256" key="7">
    <source>
        <dbReference type="ARBA" id="ARBA00022840"/>
    </source>
</evidence>
<protein>
    <recommendedName>
        <fullName evidence="10">Diadenylate cyclase</fullName>
        <shortName evidence="10">DAC</shortName>
        <ecNumber evidence="10">2.7.7.85</ecNumber>
    </recommendedName>
    <alternativeName>
        <fullName evidence="10">Cyclic-di-AMP synthase</fullName>
        <shortName evidence="10">c-di-AMP synthase</shortName>
    </alternativeName>
</protein>
<dbReference type="InterPro" id="IPR034701">
    <property type="entry name" value="CdaA"/>
</dbReference>
<dbReference type="PANTHER" id="PTHR34185:SF1">
    <property type="entry name" value="DIADENYLATE CYCLASE"/>
    <property type="match status" value="1"/>
</dbReference>
<dbReference type="EMBL" id="BDCO01000002">
    <property type="protein sequence ID" value="GAT31738.1"/>
    <property type="molecule type" value="Genomic_DNA"/>
</dbReference>
<keyword evidence="5 10" id="KW-0548">Nucleotidyltransferase</keyword>
<comment type="subunit">
    <text evidence="10">Probably a homodimer.</text>
</comment>
<dbReference type="STRING" id="690879.TSACC_2132"/>
<keyword evidence="7 10" id="KW-0067">ATP-binding</keyword>